<comment type="caution">
    <text evidence="1">The sequence shown here is derived from an EMBL/GenBank/DDBJ whole genome shotgun (WGS) entry which is preliminary data.</text>
</comment>
<dbReference type="AlphaFoldDB" id="A0A5B7GR60"/>
<reference evidence="1 2" key="1">
    <citation type="submission" date="2019-05" db="EMBL/GenBank/DDBJ databases">
        <title>Another draft genome of Portunus trituberculatus and its Hox gene families provides insights of decapod evolution.</title>
        <authorList>
            <person name="Jeong J.-H."/>
            <person name="Song I."/>
            <person name="Kim S."/>
            <person name="Choi T."/>
            <person name="Kim D."/>
            <person name="Ryu S."/>
            <person name="Kim W."/>
        </authorList>
    </citation>
    <scope>NUCLEOTIDE SEQUENCE [LARGE SCALE GENOMIC DNA]</scope>
    <source>
        <tissue evidence="1">Muscle</tissue>
    </source>
</reference>
<keyword evidence="2" id="KW-1185">Reference proteome</keyword>
<organism evidence="1 2">
    <name type="scientific">Portunus trituberculatus</name>
    <name type="common">Swimming crab</name>
    <name type="synonym">Neptunus trituberculatus</name>
    <dbReference type="NCBI Taxonomy" id="210409"/>
    <lineage>
        <taxon>Eukaryota</taxon>
        <taxon>Metazoa</taxon>
        <taxon>Ecdysozoa</taxon>
        <taxon>Arthropoda</taxon>
        <taxon>Crustacea</taxon>
        <taxon>Multicrustacea</taxon>
        <taxon>Malacostraca</taxon>
        <taxon>Eumalacostraca</taxon>
        <taxon>Eucarida</taxon>
        <taxon>Decapoda</taxon>
        <taxon>Pleocyemata</taxon>
        <taxon>Brachyura</taxon>
        <taxon>Eubrachyura</taxon>
        <taxon>Portunoidea</taxon>
        <taxon>Portunidae</taxon>
        <taxon>Portuninae</taxon>
        <taxon>Portunus</taxon>
    </lineage>
</organism>
<dbReference type="PROSITE" id="PS51257">
    <property type="entry name" value="PROKAR_LIPOPROTEIN"/>
    <property type="match status" value="1"/>
</dbReference>
<accession>A0A5B7GR60</accession>
<gene>
    <name evidence="1" type="ORF">E2C01_053692</name>
</gene>
<dbReference type="Proteomes" id="UP000324222">
    <property type="component" value="Unassembled WGS sequence"/>
</dbReference>
<evidence type="ECO:0000313" key="2">
    <source>
        <dbReference type="Proteomes" id="UP000324222"/>
    </source>
</evidence>
<dbReference type="EMBL" id="VSRR010016772">
    <property type="protein sequence ID" value="MPC59667.1"/>
    <property type="molecule type" value="Genomic_DNA"/>
</dbReference>
<proteinExistence type="predicted"/>
<evidence type="ECO:0000313" key="1">
    <source>
        <dbReference type="EMBL" id="MPC59667.1"/>
    </source>
</evidence>
<sequence>MNRSTFAVSTSPHGTAGCLEYCPAGPKYRLYGISCSRKHSRCREEFGKPCRPWHPTLVSFWRDQ</sequence>
<name>A0A5B7GR60_PORTR</name>
<protein>
    <submittedName>
        <fullName evidence="1">Uncharacterized protein</fullName>
    </submittedName>
</protein>